<dbReference type="AlphaFoldDB" id="A0A0F5HRK3"/>
<evidence type="ECO:0000313" key="3">
    <source>
        <dbReference type="Proteomes" id="UP000031563"/>
    </source>
</evidence>
<sequence>MSKLIPDIPRFGYGELGERPAPPKNAESKGERVEIFQHSVLKNTTRTLLGA</sequence>
<organism evidence="2 3">
    <name type="scientific">Bacillus thermotolerans</name>
    <name type="common">Quasibacillus thermotolerans</name>
    <dbReference type="NCBI Taxonomy" id="1221996"/>
    <lineage>
        <taxon>Bacteria</taxon>
        <taxon>Bacillati</taxon>
        <taxon>Bacillota</taxon>
        <taxon>Bacilli</taxon>
        <taxon>Bacillales</taxon>
        <taxon>Bacillaceae</taxon>
        <taxon>Bacillus</taxon>
    </lineage>
</organism>
<keyword evidence="3" id="KW-1185">Reference proteome</keyword>
<gene>
    <name evidence="2" type="ORF">QY95_03242</name>
</gene>
<dbReference type="Proteomes" id="UP000031563">
    <property type="component" value="Unassembled WGS sequence"/>
</dbReference>
<feature type="region of interest" description="Disordered" evidence="1">
    <location>
        <begin position="1"/>
        <end position="30"/>
    </location>
</feature>
<accession>A0A0F5HRK3</accession>
<proteinExistence type="predicted"/>
<comment type="caution">
    <text evidence="2">The sequence shown here is derived from an EMBL/GenBank/DDBJ whole genome shotgun (WGS) entry which is preliminary data.</text>
</comment>
<dbReference type="EMBL" id="JWIR02000066">
    <property type="protein sequence ID" value="KKB35994.1"/>
    <property type="molecule type" value="Genomic_DNA"/>
</dbReference>
<reference evidence="2" key="1">
    <citation type="submission" date="2015-02" db="EMBL/GenBank/DDBJ databases">
        <title>Genome Assembly of Bacillaceae bacterium MTCC 8252.</title>
        <authorList>
            <person name="Verma A."/>
            <person name="Khatri I."/>
            <person name="Mual P."/>
            <person name="Subramanian S."/>
            <person name="Krishnamurthi S."/>
        </authorList>
    </citation>
    <scope>NUCLEOTIDE SEQUENCE [LARGE SCALE GENOMIC DNA]</scope>
    <source>
        <strain evidence="2">MTCC 8252</strain>
    </source>
</reference>
<evidence type="ECO:0000256" key="1">
    <source>
        <dbReference type="SAM" id="MobiDB-lite"/>
    </source>
</evidence>
<name>A0A0F5HRK3_BACTR</name>
<protein>
    <submittedName>
        <fullName evidence="2">Uncharacterized protein</fullName>
    </submittedName>
</protein>
<evidence type="ECO:0000313" key="2">
    <source>
        <dbReference type="EMBL" id="KKB35994.1"/>
    </source>
</evidence>